<reference evidence="1" key="1">
    <citation type="submission" date="2019-11" db="EMBL/GenBank/DDBJ databases">
        <title>Nori genome reveals adaptations in red seaweeds to the harsh intertidal environment.</title>
        <authorList>
            <person name="Wang D."/>
            <person name="Mao Y."/>
        </authorList>
    </citation>
    <scope>NUCLEOTIDE SEQUENCE</scope>
    <source>
        <tissue evidence="1">Gametophyte</tissue>
    </source>
</reference>
<sequence>MQYRCTVQYIWLQFCEVWPMCHTVWGLVTTAFQTPCKSLTVASSIALARRCSGPLPAPSLGHLLPRPAIAPERRSARRLNHGCLLIAVTPPGHPGELRSPSGCSLYGPGTMTSRVALKVAMRAAGNSPGAAGALGASLSGRGSLWAPVAPAMASVGTSRGQSSPTAVAMEEQVRWVNLKVVRERMKTVSNIGKICKAMKLVAAAKLRGVQSLQQASRPFAVGMGDFFSKMDELEAATTAEASKKDPTGDKKKQLIIAVTSDRGLCGGVNAVIVKEVKLMMAEDEGRTPTGIMLVGDKGREPMRRVHGDEIVVSFKDVFKAPVTFPQVCMIAEDVLSRSYTDVILVYNRFKSAMEQEPVRKPIVGLSTLLESASVFDEYEFDSDMDSAQVFVDLFEFQLATQLYNALLENATSEQAARMSAMDNASRNSTDMHAKLALTANRVRQAGITTELSEIVAGAASVS</sequence>
<evidence type="ECO:0000313" key="2">
    <source>
        <dbReference type="Proteomes" id="UP000798662"/>
    </source>
</evidence>
<gene>
    <name evidence="1" type="ORF">I4F81_004513</name>
</gene>
<comment type="caution">
    <text evidence="1">The sequence shown here is derived from an EMBL/GenBank/DDBJ whole genome shotgun (WGS) entry which is preliminary data.</text>
</comment>
<organism evidence="1 2">
    <name type="scientific">Pyropia yezoensis</name>
    <name type="common">Susabi-nori</name>
    <name type="synonym">Porphyra yezoensis</name>
    <dbReference type="NCBI Taxonomy" id="2788"/>
    <lineage>
        <taxon>Eukaryota</taxon>
        <taxon>Rhodophyta</taxon>
        <taxon>Bangiophyceae</taxon>
        <taxon>Bangiales</taxon>
        <taxon>Bangiaceae</taxon>
        <taxon>Pyropia</taxon>
    </lineage>
</organism>
<keyword evidence="2" id="KW-1185">Reference proteome</keyword>
<dbReference type="Proteomes" id="UP000798662">
    <property type="component" value="Chromosome 1"/>
</dbReference>
<evidence type="ECO:0000313" key="1">
    <source>
        <dbReference type="EMBL" id="KAK1861936.1"/>
    </source>
</evidence>
<proteinExistence type="predicted"/>
<accession>A0ACC3BWT6</accession>
<name>A0ACC3BWT6_PYRYE</name>
<protein>
    <submittedName>
        <fullName evidence="1">Uncharacterized protein</fullName>
    </submittedName>
</protein>
<dbReference type="EMBL" id="CM020618">
    <property type="protein sequence ID" value="KAK1861936.1"/>
    <property type="molecule type" value="Genomic_DNA"/>
</dbReference>